<dbReference type="InterPro" id="IPR000281">
    <property type="entry name" value="HTH_RpiR"/>
</dbReference>
<evidence type="ECO:0000313" key="7">
    <source>
        <dbReference type="Proteomes" id="UP001500449"/>
    </source>
</evidence>
<evidence type="ECO:0000259" key="5">
    <source>
        <dbReference type="PROSITE" id="PS51071"/>
    </source>
</evidence>
<evidence type="ECO:0000256" key="4">
    <source>
        <dbReference type="SAM" id="MobiDB-lite"/>
    </source>
</evidence>
<dbReference type="Pfam" id="PF01380">
    <property type="entry name" value="SIS"/>
    <property type="match status" value="1"/>
</dbReference>
<dbReference type="InterPro" id="IPR046348">
    <property type="entry name" value="SIS_dom_sf"/>
</dbReference>
<keyword evidence="3" id="KW-0804">Transcription</keyword>
<dbReference type="PROSITE" id="PS51071">
    <property type="entry name" value="HTH_RPIR"/>
    <property type="match status" value="1"/>
</dbReference>
<sequence>MEIVADVTGGRVADTDEPHRAGGRRARPPVLPSVADQVRDRLSELRGAELKVARALLAEYPGAGLEPATELAAKAGVSAPTVLRFAGRIGYPSYPLLQQAIIREVQEQLGSPLRQIARPDRTSPDHDVAEGASAAFSAIVATTLDRLPRAELERAVELIADPKLSVHTVGGRFSRTLATYLATHLVLLRQKVGQFPDAELERKAARLDLGRRDVLVVFDFRRYDADIIELARDAHARGAQVVLFTDIWMSPVADVARVVLPAQVEVPSPFDSLVAAAALVELVVEAVVQNLGTRVPRRLSEIESIDPR</sequence>
<comment type="caution">
    <text evidence="6">The sequence shown here is derived from an EMBL/GenBank/DDBJ whole genome shotgun (WGS) entry which is preliminary data.</text>
</comment>
<proteinExistence type="predicted"/>
<organism evidence="6 7">
    <name type="scientific">Pseudonocardia ailaonensis</name>
    <dbReference type="NCBI Taxonomy" id="367279"/>
    <lineage>
        <taxon>Bacteria</taxon>
        <taxon>Bacillati</taxon>
        <taxon>Actinomycetota</taxon>
        <taxon>Actinomycetes</taxon>
        <taxon>Pseudonocardiales</taxon>
        <taxon>Pseudonocardiaceae</taxon>
        <taxon>Pseudonocardia</taxon>
    </lineage>
</organism>
<dbReference type="PANTHER" id="PTHR30514:SF18">
    <property type="entry name" value="RPIR-FAMILY TRANSCRIPTIONAL REGULATOR"/>
    <property type="match status" value="1"/>
</dbReference>
<dbReference type="InterPro" id="IPR036388">
    <property type="entry name" value="WH-like_DNA-bd_sf"/>
</dbReference>
<keyword evidence="1" id="KW-0805">Transcription regulation</keyword>
<accession>A0ABN2MIM1</accession>
<keyword evidence="2" id="KW-0238">DNA-binding</keyword>
<evidence type="ECO:0000256" key="1">
    <source>
        <dbReference type="ARBA" id="ARBA00023015"/>
    </source>
</evidence>
<dbReference type="Gene3D" id="1.10.10.10">
    <property type="entry name" value="Winged helix-like DNA-binding domain superfamily/Winged helix DNA-binding domain"/>
    <property type="match status" value="1"/>
</dbReference>
<dbReference type="InterPro" id="IPR009057">
    <property type="entry name" value="Homeodomain-like_sf"/>
</dbReference>
<reference evidence="6 7" key="1">
    <citation type="journal article" date="2019" name="Int. J. Syst. Evol. Microbiol.">
        <title>The Global Catalogue of Microorganisms (GCM) 10K type strain sequencing project: providing services to taxonomists for standard genome sequencing and annotation.</title>
        <authorList>
            <consortium name="The Broad Institute Genomics Platform"/>
            <consortium name="The Broad Institute Genome Sequencing Center for Infectious Disease"/>
            <person name="Wu L."/>
            <person name="Ma J."/>
        </authorList>
    </citation>
    <scope>NUCLEOTIDE SEQUENCE [LARGE SCALE GENOMIC DNA]</scope>
    <source>
        <strain evidence="6 7">JCM 16009</strain>
    </source>
</reference>
<feature type="region of interest" description="Disordered" evidence="4">
    <location>
        <begin position="1"/>
        <end position="30"/>
    </location>
</feature>
<dbReference type="InterPro" id="IPR001347">
    <property type="entry name" value="SIS_dom"/>
</dbReference>
<evidence type="ECO:0000256" key="2">
    <source>
        <dbReference type="ARBA" id="ARBA00023125"/>
    </source>
</evidence>
<dbReference type="InterPro" id="IPR047640">
    <property type="entry name" value="RpiR-like"/>
</dbReference>
<keyword evidence="7" id="KW-1185">Reference proteome</keyword>
<evidence type="ECO:0000313" key="6">
    <source>
        <dbReference type="EMBL" id="GAA1828653.1"/>
    </source>
</evidence>
<protein>
    <submittedName>
        <fullName evidence="6">MurR/RpiR family transcriptional regulator</fullName>
    </submittedName>
</protein>
<evidence type="ECO:0000256" key="3">
    <source>
        <dbReference type="ARBA" id="ARBA00023163"/>
    </source>
</evidence>
<dbReference type="EMBL" id="BAAAQK010000001">
    <property type="protein sequence ID" value="GAA1828653.1"/>
    <property type="molecule type" value="Genomic_DNA"/>
</dbReference>
<feature type="domain" description="HTH rpiR-type" evidence="5">
    <location>
        <begin position="32"/>
        <end position="108"/>
    </location>
</feature>
<gene>
    <name evidence="6" type="ORF">GCM10009836_03020</name>
</gene>
<name>A0ABN2MIM1_9PSEU</name>
<dbReference type="PANTHER" id="PTHR30514">
    <property type="entry name" value="GLUCOKINASE"/>
    <property type="match status" value="1"/>
</dbReference>
<dbReference type="Gene3D" id="3.40.50.10490">
    <property type="entry name" value="Glucose-6-phosphate isomerase like protein, domain 1"/>
    <property type="match status" value="1"/>
</dbReference>
<dbReference type="Proteomes" id="UP001500449">
    <property type="component" value="Unassembled WGS sequence"/>
</dbReference>
<dbReference type="SUPFAM" id="SSF46689">
    <property type="entry name" value="Homeodomain-like"/>
    <property type="match status" value="1"/>
</dbReference>
<dbReference type="SUPFAM" id="SSF53697">
    <property type="entry name" value="SIS domain"/>
    <property type="match status" value="1"/>
</dbReference>
<dbReference type="CDD" id="cd05013">
    <property type="entry name" value="SIS_RpiR"/>
    <property type="match status" value="1"/>
</dbReference>
<dbReference type="InterPro" id="IPR035472">
    <property type="entry name" value="RpiR-like_SIS"/>
</dbReference>